<protein>
    <submittedName>
        <fullName evidence="1">Lasso RiPP family leader peptide-containing protein</fullName>
    </submittedName>
</protein>
<dbReference type="NCBIfam" id="NF033521">
    <property type="entry name" value="lasso_leader_L3"/>
    <property type="match status" value="1"/>
</dbReference>
<sequence>MTETGGYEPPIVNEDDGIYEPPVLTAAGGFAELTLGIPKPHRPLDLLLKWAPFP</sequence>
<gene>
    <name evidence="1" type="ORF">E1298_11385</name>
</gene>
<evidence type="ECO:0000313" key="2">
    <source>
        <dbReference type="Proteomes" id="UP000294513"/>
    </source>
</evidence>
<evidence type="ECO:0000313" key="1">
    <source>
        <dbReference type="EMBL" id="TDD91843.1"/>
    </source>
</evidence>
<organism evidence="1 2">
    <name type="scientific">Actinomadura rubrisoli</name>
    <dbReference type="NCBI Taxonomy" id="2530368"/>
    <lineage>
        <taxon>Bacteria</taxon>
        <taxon>Bacillati</taxon>
        <taxon>Actinomycetota</taxon>
        <taxon>Actinomycetes</taxon>
        <taxon>Streptosporangiales</taxon>
        <taxon>Thermomonosporaceae</taxon>
        <taxon>Actinomadura</taxon>
    </lineage>
</organism>
<reference evidence="1 2" key="1">
    <citation type="submission" date="2019-03" db="EMBL/GenBank/DDBJ databases">
        <title>Draft genome sequences of novel Actinobacteria.</title>
        <authorList>
            <person name="Sahin N."/>
            <person name="Ay H."/>
            <person name="Saygin H."/>
        </authorList>
    </citation>
    <scope>NUCLEOTIDE SEQUENCE [LARGE SCALE GENOMIC DNA]</scope>
    <source>
        <strain evidence="1 2">H3C3</strain>
    </source>
</reference>
<keyword evidence="2" id="KW-1185">Reference proteome</keyword>
<accession>A0A4R5C1D5</accession>
<dbReference type="AlphaFoldDB" id="A0A4R5C1D5"/>
<name>A0A4R5C1D5_9ACTN</name>
<dbReference type="RefSeq" id="WP_131892131.1">
    <property type="nucleotide sequence ID" value="NZ_SMKU01000042.1"/>
</dbReference>
<proteinExistence type="predicted"/>
<dbReference type="Proteomes" id="UP000294513">
    <property type="component" value="Unassembled WGS sequence"/>
</dbReference>
<dbReference type="EMBL" id="SMKU01000042">
    <property type="protein sequence ID" value="TDD91843.1"/>
    <property type="molecule type" value="Genomic_DNA"/>
</dbReference>
<comment type="caution">
    <text evidence="1">The sequence shown here is derived from an EMBL/GenBank/DDBJ whole genome shotgun (WGS) entry which is preliminary data.</text>
</comment>